<accession>A0A2P0VND6</accession>
<dbReference type="EMBL" id="KY322437">
    <property type="protein sequence ID" value="AUF82421.1"/>
    <property type="molecule type" value="Genomic_DNA"/>
</dbReference>
<name>A0A2P0VND6_9VIRU</name>
<organism evidence="1">
    <name type="scientific">Tetraselmis virus 1</name>
    <dbReference type="NCBI Taxonomy" id="2060617"/>
    <lineage>
        <taxon>Viruses</taxon>
        <taxon>Varidnaviria</taxon>
        <taxon>Bamfordvirae</taxon>
        <taxon>Nucleocytoviricota</taxon>
        <taxon>Megaviricetes</taxon>
        <taxon>Imitervirales</taxon>
        <taxon>Allomimiviridae</taxon>
        <taxon>Oceanusvirus</taxon>
        <taxon>Oceanusvirus kaneohense</taxon>
    </lineage>
</organism>
<sequence length="156" mass="18077">MFHINVSLFNIVRAGAWAAAIYYKNCQLARDFIIMDSVMLSVELLFNNKLATLEHFNVPKEELTQYEECKESEDTECESSEDTECESKHIEDTFVIVKDYCPCDGSDYTEDYSMYKKRIIAKHDQDNIESMNSWFQGNIANALENISPSETLPNRF</sequence>
<reference evidence="1" key="1">
    <citation type="journal article" date="2018" name="Virology">
        <title>A giant virus infecting green algae encodes key fermentation genes.</title>
        <authorList>
            <person name="Schvarcz C.R."/>
            <person name="Steward G.F."/>
        </authorList>
    </citation>
    <scope>NUCLEOTIDE SEQUENCE [LARGE SCALE GENOMIC DNA]</scope>
</reference>
<gene>
    <name evidence="1" type="ORF">TetV_329</name>
</gene>
<proteinExistence type="predicted"/>
<evidence type="ECO:0000313" key="1">
    <source>
        <dbReference type="EMBL" id="AUF82421.1"/>
    </source>
</evidence>
<keyword evidence="2" id="KW-1185">Reference proteome</keyword>
<evidence type="ECO:0000313" key="2">
    <source>
        <dbReference type="Proteomes" id="UP000244773"/>
    </source>
</evidence>
<protein>
    <submittedName>
        <fullName evidence="1">Uncharacterized protein</fullName>
    </submittedName>
</protein>
<dbReference type="Proteomes" id="UP000244773">
    <property type="component" value="Segment"/>
</dbReference>